<evidence type="ECO:0000313" key="10">
    <source>
        <dbReference type="Proteomes" id="UP000202259"/>
    </source>
</evidence>
<keyword evidence="7" id="KW-0997">Cell inner membrane</keyword>
<feature type="transmembrane region" description="Helical" evidence="7">
    <location>
        <begin position="42"/>
        <end position="62"/>
    </location>
</feature>
<evidence type="ECO:0000256" key="3">
    <source>
        <dbReference type="ARBA" id="ARBA00022475"/>
    </source>
</evidence>
<proteinExistence type="inferred from homology"/>
<comment type="subunit">
    <text evidence="7">The complex comprises the extracytoplasmic solute receptor protein and the two transmembrane proteins.</text>
</comment>
<dbReference type="OrthoDB" id="6385730at2"/>
<feature type="transmembrane region" description="Helical" evidence="7">
    <location>
        <begin position="9"/>
        <end position="30"/>
    </location>
</feature>
<dbReference type="GO" id="GO:0005886">
    <property type="term" value="C:plasma membrane"/>
    <property type="evidence" value="ECO:0007669"/>
    <property type="project" value="UniProtKB-SubCell"/>
</dbReference>
<organism evidence="9 10">
    <name type="scientific">Cognaticolwellia beringensis</name>
    <dbReference type="NCBI Taxonomy" id="1967665"/>
    <lineage>
        <taxon>Bacteria</taxon>
        <taxon>Pseudomonadati</taxon>
        <taxon>Pseudomonadota</taxon>
        <taxon>Gammaproteobacteria</taxon>
        <taxon>Alteromonadales</taxon>
        <taxon>Colwelliaceae</taxon>
        <taxon>Cognaticolwellia</taxon>
    </lineage>
</organism>
<feature type="transmembrane region" description="Helical" evidence="7">
    <location>
        <begin position="82"/>
        <end position="104"/>
    </location>
</feature>
<comment type="subcellular location">
    <subcellularLocation>
        <location evidence="7">Cell inner membrane</location>
        <topology evidence="7">Multi-pass membrane protein</topology>
    </subcellularLocation>
    <subcellularLocation>
        <location evidence="1">Cell membrane</location>
        <topology evidence="1">Multi-pass membrane protein</topology>
    </subcellularLocation>
</comment>
<dbReference type="GO" id="GO:0022857">
    <property type="term" value="F:transmembrane transporter activity"/>
    <property type="evidence" value="ECO:0007669"/>
    <property type="project" value="UniProtKB-UniRule"/>
</dbReference>
<dbReference type="InterPro" id="IPR055348">
    <property type="entry name" value="DctQ"/>
</dbReference>
<keyword evidence="10" id="KW-1185">Reference proteome</keyword>
<name>A0A222G641_9GAMM</name>
<keyword evidence="5 7" id="KW-1133">Transmembrane helix</keyword>
<dbReference type="Pfam" id="PF04290">
    <property type="entry name" value="DctQ"/>
    <property type="match status" value="1"/>
</dbReference>
<keyword evidence="3" id="KW-1003">Cell membrane</keyword>
<feature type="domain" description="Tripartite ATP-independent periplasmic transporters DctQ component" evidence="8">
    <location>
        <begin position="22"/>
        <end position="152"/>
    </location>
</feature>
<gene>
    <name evidence="9" type="ORF">B5D82_05475</name>
</gene>
<dbReference type="EMBL" id="CP020465">
    <property type="protein sequence ID" value="ASP47260.1"/>
    <property type="molecule type" value="Genomic_DNA"/>
</dbReference>
<evidence type="ECO:0000313" key="9">
    <source>
        <dbReference type="EMBL" id="ASP47260.1"/>
    </source>
</evidence>
<evidence type="ECO:0000256" key="6">
    <source>
        <dbReference type="ARBA" id="ARBA00023136"/>
    </source>
</evidence>
<reference evidence="9 10" key="1">
    <citation type="submission" date="2017-08" db="EMBL/GenBank/DDBJ databases">
        <title>Complete genome of Colwellia sp. NB097-1, a psychrophile bacterium ioslated from Bering Sea.</title>
        <authorList>
            <person name="Chen X."/>
        </authorList>
    </citation>
    <scope>NUCLEOTIDE SEQUENCE [LARGE SCALE GENOMIC DNA]</scope>
    <source>
        <strain evidence="9 10">NB097-1</strain>
    </source>
</reference>
<dbReference type="KEGG" id="cber:B5D82_05475"/>
<comment type="similarity">
    <text evidence="7">Belongs to the TRAP transporter small permease family.</text>
</comment>
<dbReference type="AlphaFoldDB" id="A0A222G641"/>
<comment type="function">
    <text evidence="7">Part of the tripartite ATP-independent periplasmic (TRAP) transport system.</text>
</comment>
<dbReference type="RefSeq" id="WP_081149821.1">
    <property type="nucleotide sequence ID" value="NZ_CP020465.1"/>
</dbReference>
<evidence type="ECO:0000256" key="1">
    <source>
        <dbReference type="ARBA" id="ARBA00004651"/>
    </source>
</evidence>
<evidence type="ECO:0000256" key="5">
    <source>
        <dbReference type="ARBA" id="ARBA00022989"/>
    </source>
</evidence>
<sequence>MLKKMEQGALIVAGVCIITLGLMITLTVVTRNLFGWGVTDDVVIVRELMVGAVFLPLAYVTADYSHITIEFLFKRLGKHTKLWMLAIGSLISLLILLPLVFAAWKGFFHAASSGAYFFSQLDLPEWPGRFAFFAGAALFIIRLTIIFVADFRAAICGNTDYLAQRSDAAYDTIEEG</sequence>
<keyword evidence="6 7" id="KW-0472">Membrane</keyword>
<evidence type="ECO:0000256" key="4">
    <source>
        <dbReference type="ARBA" id="ARBA00022692"/>
    </source>
</evidence>
<feature type="transmembrane region" description="Helical" evidence="7">
    <location>
        <begin position="130"/>
        <end position="149"/>
    </location>
</feature>
<keyword evidence="4 7" id="KW-0812">Transmembrane</keyword>
<evidence type="ECO:0000259" key="8">
    <source>
        <dbReference type="Pfam" id="PF04290"/>
    </source>
</evidence>
<protein>
    <recommendedName>
        <fullName evidence="7">TRAP transporter small permease protein</fullName>
    </recommendedName>
</protein>
<dbReference type="Proteomes" id="UP000202259">
    <property type="component" value="Chromosome"/>
</dbReference>
<evidence type="ECO:0000256" key="2">
    <source>
        <dbReference type="ARBA" id="ARBA00022448"/>
    </source>
</evidence>
<accession>A0A222G641</accession>
<evidence type="ECO:0000256" key="7">
    <source>
        <dbReference type="RuleBase" id="RU369079"/>
    </source>
</evidence>
<keyword evidence="2 7" id="KW-0813">Transport</keyword>